<keyword evidence="4" id="KW-1185">Reference proteome</keyword>
<evidence type="ECO:0000313" key="4">
    <source>
        <dbReference type="Proteomes" id="UP000748756"/>
    </source>
</evidence>
<feature type="compositionally biased region" description="Polar residues" evidence="1">
    <location>
        <begin position="102"/>
        <end position="113"/>
    </location>
</feature>
<feature type="region of interest" description="Disordered" evidence="1">
    <location>
        <begin position="215"/>
        <end position="255"/>
    </location>
</feature>
<name>A0A9P5RW41_9FUNG</name>
<comment type="caution">
    <text evidence="3">The sequence shown here is derived from an EMBL/GenBank/DDBJ whole genome shotgun (WGS) entry which is preliminary data.</text>
</comment>
<reference evidence="3" key="1">
    <citation type="journal article" date="2020" name="Fungal Divers.">
        <title>Resolving the Mortierellaceae phylogeny through synthesis of multi-gene phylogenetics and phylogenomics.</title>
        <authorList>
            <person name="Vandepol N."/>
            <person name="Liber J."/>
            <person name="Desiro A."/>
            <person name="Na H."/>
            <person name="Kennedy M."/>
            <person name="Barry K."/>
            <person name="Grigoriev I.V."/>
            <person name="Miller A.N."/>
            <person name="O'Donnell K."/>
            <person name="Stajich J.E."/>
            <person name="Bonito G."/>
        </authorList>
    </citation>
    <scope>NUCLEOTIDE SEQUENCE</scope>
    <source>
        <strain evidence="3">NRRL 6426</strain>
    </source>
</reference>
<feature type="domain" description="Oxidoreductase-like" evidence="2">
    <location>
        <begin position="167"/>
        <end position="210"/>
    </location>
</feature>
<dbReference type="PANTHER" id="PTHR21193:SF3">
    <property type="entry name" value="OXIDOREDUCTASE-LIKE DOMAIN-CONTAINING PROTEIN 1"/>
    <property type="match status" value="1"/>
</dbReference>
<protein>
    <recommendedName>
        <fullName evidence="2">Oxidoreductase-like domain-containing protein</fullName>
    </recommendedName>
</protein>
<dbReference type="AlphaFoldDB" id="A0A9P5RW41"/>
<sequence length="268" mass="28889">MAVPLRSLGHRATTFHSSIRSTLQPTTTRLSLSAFRTTGTTAVHLHTNSRDSSKDDQHDTSIREKAIKAREPSYAGWWTEVMNCHTTPQTSIDPSVHIIPGDNNNKTTTTTPSADEIKKGYGNTLPRARPSLEYNTLPRAASTGSATFVTGTGSTLSAPAAESTDYHGFRVPVKPLPPGAEDCCMSGCAHCIYDIYEEDRQEYKTKLAKVLDEISKAGLPPPPNINNSKKGDGNGASAGSAQSVNDEDDDIDPGMKAFLELERKLKGS</sequence>
<organism evidence="3 4">
    <name type="scientific">Linnemannia schmuckeri</name>
    <dbReference type="NCBI Taxonomy" id="64567"/>
    <lineage>
        <taxon>Eukaryota</taxon>
        <taxon>Fungi</taxon>
        <taxon>Fungi incertae sedis</taxon>
        <taxon>Mucoromycota</taxon>
        <taxon>Mortierellomycotina</taxon>
        <taxon>Mortierellomycetes</taxon>
        <taxon>Mortierellales</taxon>
        <taxon>Mortierellaceae</taxon>
        <taxon>Linnemannia</taxon>
    </lineage>
</organism>
<evidence type="ECO:0000256" key="1">
    <source>
        <dbReference type="SAM" id="MobiDB-lite"/>
    </source>
</evidence>
<evidence type="ECO:0000313" key="3">
    <source>
        <dbReference type="EMBL" id="KAF9147831.1"/>
    </source>
</evidence>
<dbReference type="PANTHER" id="PTHR21193">
    <property type="entry name" value="OXIDOREDUCTASE-LIKE DOMAIN-CONTAINING PROTEIN 1"/>
    <property type="match status" value="1"/>
</dbReference>
<feature type="region of interest" description="Disordered" evidence="1">
    <location>
        <begin position="92"/>
        <end position="114"/>
    </location>
</feature>
<evidence type="ECO:0000259" key="2">
    <source>
        <dbReference type="Pfam" id="PF09791"/>
    </source>
</evidence>
<dbReference type="GO" id="GO:0005739">
    <property type="term" value="C:mitochondrion"/>
    <property type="evidence" value="ECO:0007669"/>
    <property type="project" value="TreeGrafter"/>
</dbReference>
<accession>A0A9P5RW41</accession>
<dbReference type="Pfam" id="PF09791">
    <property type="entry name" value="Oxidored-like"/>
    <property type="match status" value="1"/>
</dbReference>
<dbReference type="InterPro" id="IPR039251">
    <property type="entry name" value="OXLD1"/>
</dbReference>
<gene>
    <name evidence="3" type="ORF">BG015_010462</name>
</gene>
<dbReference type="EMBL" id="JAAAUQ010000749">
    <property type="protein sequence ID" value="KAF9147831.1"/>
    <property type="molecule type" value="Genomic_DNA"/>
</dbReference>
<dbReference type="OrthoDB" id="10064411at2759"/>
<dbReference type="InterPro" id="IPR019180">
    <property type="entry name" value="Oxidoreductase-like_N"/>
</dbReference>
<proteinExistence type="predicted"/>
<dbReference type="Proteomes" id="UP000748756">
    <property type="component" value="Unassembled WGS sequence"/>
</dbReference>